<dbReference type="EMBL" id="CP099799">
    <property type="protein sequence ID" value="USS01306.1"/>
    <property type="molecule type" value="Genomic_DNA"/>
</dbReference>
<dbReference type="Gene3D" id="3.30.200.20">
    <property type="entry name" value="Phosphorylase Kinase, domain 1"/>
    <property type="match status" value="1"/>
</dbReference>
<dbReference type="SUPFAM" id="SSF56112">
    <property type="entry name" value="Protein kinase-like (PK-like)"/>
    <property type="match status" value="1"/>
</dbReference>
<dbReference type="Pfam" id="PF01636">
    <property type="entry name" value="APH"/>
    <property type="match status" value="1"/>
</dbReference>
<name>A0ABY5B232_CLOSE</name>
<dbReference type="PANTHER" id="PTHR39179:SF1">
    <property type="entry name" value="SPORE COAT PROTEIN I"/>
    <property type="match status" value="1"/>
</dbReference>
<keyword evidence="3" id="KW-1185">Reference proteome</keyword>
<evidence type="ECO:0000313" key="2">
    <source>
        <dbReference type="EMBL" id="USS01306.1"/>
    </source>
</evidence>
<feature type="domain" description="Aminoglycoside phosphotransferase" evidence="1">
    <location>
        <begin position="39"/>
        <end position="253"/>
    </location>
</feature>
<sequence length="349" mass="41889">MINKTRYIDKKILCNYDLSQELFLKLGIDVEDVIPLRKVFILTTSQGKKILKITSSSEKRLEFIDKSLKYISNNYKDVLSYWKNKNGKIYEIWNGDKYVVLDMIEGREATFSNPIEVSICAQAIAKMHKASKGIFNELNTELIQGNMGRYLPEYFNDNLKELEEIKYYTNKFKYKNDFDKLFLENVDYYINYVKRSIELLALSSYKNILEDEDKRVLCHNDLAHHNFIIDGKDVKIIDFDYCNIDTRIVDLVNYTSKVIKNSAYDIEKVRLILESYNKVEKITNDEIKIFYAFMTFPRDFVTIVKDYYYRQKTWDEEVYLNRFKNKLSNEIYRKEFLDNFIEEFKEYLY</sequence>
<dbReference type="InterPro" id="IPR002575">
    <property type="entry name" value="Aminoglycoside_PTrfase"/>
</dbReference>
<dbReference type="Gene3D" id="3.90.1200.10">
    <property type="match status" value="1"/>
</dbReference>
<keyword evidence="2" id="KW-0946">Virion</keyword>
<dbReference type="InterPro" id="IPR014255">
    <property type="entry name" value="Spore_coat_CotS"/>
</dbReference>
<protein>
    <submittedName>
        <fullName evidence="2">CotS family spore coat protein</fullName>
    </submittedName>
</protein>
<dbReference type="Proteomes" id="UP001055437">
    <property type="component" value="Chromosome"/>
</dbReference>
<evidence type="ECO:0000313" key="3">
    <source>
        <dbReference type="Proteomes" id="UP001055437"/>
    </source>
</evidence>
<gene>
    <name evidence="2" type="ORF">NH397_02360</name>
</gene>
<evidence type="ECO:0000259" key="1">
    <source>
        <dbReference type="Pfam" id="PF01636"/>
    </source>
</evidence>
<organism evidence="2 3">
    <name type="scientific">Clostridium septicum</name>
    <dbReference type="NCBI Taxonomy" id="1504"/>
    <lineage>
        <taxon>Bacteria</taxon>
        <taxon>Bacillati</taxon>
        <taxon>Bacillota</taxon>
        <taxon>Clostridia</taxon>
        <taxon>Eubacteriales</taxon>
        <taxon>Clostridiaceae</taxon>
        <taxon>Clostridium</taxon>
    </lineage>
</organism>
<reference evidence="2" key="1">
    <citation type="submission" date="2022-06" db="EMBL/GenBank/DDBJ databases">
        <authorList>
            <person name="Holder M.E."/>
            <person name="Ajami N.J."/>
            <person name="Petrosino J.F."/>
        </authorList>
    </citation>
    <scope>NUCLEOTIDE SEQUENCE</scope>
    <source>
        <strain evidence="2">RMA 8861</strain>
    </source>
</reference>
<dbReference type="RefSeq" id="WP_227909534.1">
    <property type="nucleotide sequence ID" value="NZ_CABMIZ010000017.1"/>
</dbReference>
<dbReference type="PANTHER" id="PTHR39179">
    <property type="entry name" value="SPORE COAT PROTEIN I"/>
    <property type="match status" value="1"/>
</dbReference>
<dbReference type="GeneID" id="303561015"/>
<keyword evidence="2" id="KW-0167">Capsid protein</keyword>
<proteinExistence type="predicted"/>
<accession>A0ABY5B232</accession>
<dbReference type="InterPro" id="IPR047175">
    <property type="entry name" value="CotS-like"/>
</dbReference>
<dbReference type="NCBIfam" id="TIGR02906">
    <property type="entry name" value="spore_CotS"/>
    <property type="match status" value="1"/>
</dbReference>
<dbReference type="InterPro" id="IPR011009">
    <property type="entry name" value="Kinase-like_dom_sf"/>
</dbReference>